<feature type="transmembrane region" description="Helical" evidence="15">
    <location>
        <begin position="307"/>
        <end position="325"/>
    </location>
</feature>
<evidence type="ECO:0000256" key="5">
    <source>
        <dbReference type="ARBA" id="ARBA00014495"/>
    </source>
</evidence>
<evidence type="ECO:0000313" key="17">
    <source>
        <dbReference type="Proteomes" id="UP001217754"/>
    </source>
</evidence>
<dbReference type="GO" id="GO:0065003">
    <property type="term" value="P:protein-containing complex assembly"/>
    <property type="evidence" value="ECO:0007669"/>
    <property type="project" value="InterPro"/>
</dbReference>
<evidence type="ECO:0000256" key="12">
    <source>
        <dbReference type="ARBA" id="ARBA00023065"/>
    </source>
</evidence>
<keyword evidence="13 15" id="KW-0472">Membrane</keyword>
<dbReference type="GO" id="GO:0046933">
    <property type="term" value="F:proton-transporting ATP synthase activity, rotational mechanism"/>
    <property type="evidence" value="ECO:0007669"/>
    <property type="project" value="InterPro"/>
</dbReference>
<dbReference type="GO" id="GO:0072659">
    <property type="term" value="P:protein localization to plasma membrane"/>
    <property type="evidence" value="ECO:0007669"/>
    <property type="project" value="TreeGrafter"/>
</dbReference>
<keyword evidence="9 15" id="KW-0812">Transmembrane</keyword>
<dbReference type="GO" id="GO:0005783">
    <property type="term" value="C:endoplasmic reticulum"/>
    <property type="evidence" value="ECO:0007669"/>
    <property type="project" value="TreeGrafter"/>
</dbReference>
<dbReference type="Gene3D" id="1.10.520.20">
    <property type="entry name" value="N-terminal domain of the delta subunit of the F1F0-ATP synthase"/>
    <property type="match status" value="1"/>
</dbReference>
<evidence type="ECO:0000256" key="2">
    <source>
        <dbReference type="ARBA" id="ARBA00004687"/>
    </source>
</evidence>
<evidence type="ECO:0000256" key="8">
    <source>
        <dbReference type="ARBA" id="ARBA00022502"/>
    </source>
</evidence>
<comment type="similarity">
    <text evidence="4">Belongs to the PIGW family.</text>
</comment>
<dbReference type="PRINTS" id="PR00125">
    <property type="entry name" value="ATPASEDELTA"/>
</dbReference>
<dbReference type="InterPro" id="IPR026015">
    <property type="entry name" value="ATP_synth_OSCP/delta_N_sf"/>
</dbReference>
<dbReference type="SUPFAM" id="SSF47928">
    <property type="entry name" value="N-terminal domain of the delta subunit of the F1F0-ATP synthase"/>
    <property type="match status" value="1"/>
</dbReference>
<dbReference type="AlphaFoldDB" id="A0AAF0F2R2"/>
<sequence>MASRILPRALNQTRGYASQAAVRPPIQLDGIPGKYASAAYVSALKKGEKTLTKVESELKAFHDALKGDSAEATKLRTFLTNPTISTENREKVLSAIGGKSGTDEITRNLLETLSENGRLSLTEKVIGGFLELTGAHRGEVKIVITSAKPLDKSFASRLESTLKSSKYATTEGAKTTTFEFKVNPALQGGLTVDLGDRTIDLSVASRVNKFNALLHEDADPDVAPPPHSMDTWQAYKAEKEAWVAGQVGSSVLRINTVCATSLASYVLWAVTKQYPLSQQHPIALDFFTLIVPLSLACTLLAEYTAELLGGLAVLIVGLYILRPSLDVPEITADAPEDVYAEDALADETDSPQLSAGDVDVSEHLGQALLNLDSLTPLSASPVLGTTELPEPEVGAASLDEPPVQETSVPARSPVLTVYRTYLMVLTVLCILAVDFPVFPRAFAKCESWGTSLMDLGVGSFVVSHGIVSLRTQRRLDLRRTARRTLPLLALGLVRVALVKRTEYPEHVSEYGVHWNFFLTLGVMIPALDVIQAKADVPFALAGVGLCVVHEAFLSYTPLGAWALSEHRVPTSLLSLNKEGIASLPGYVALALCGLDLGTFVRGTSSNKRRALLVRTVAYWALYTATTQLGLVASRRLANLPYMLWNAAFNALFLFGFTALHDTFQHLQLGSADDVPLLFQQINDHSLWIFLLANITTGLVNLTIPTMRCGTLVAMLVLGAYTALMLGAAPILPLMLAARSLIRAPLRMPQYITRMDLLRSYATDADSILDRITNQPGAGASVQDKRRSKLDQYNAKLAAKAQEQGVGSVEELAQKRREEEQARVKQEREARARAYADQVAAETAAKEGSVEERDAAMRERLQIRRRQEEEKKLNSDDPGMSGSPVKPLSSFLNIEKIQSESPDAVAKLWTAYHTMRDKLSAAVPAPTYQSMVETGRRYPQFVLPLPKTETTSEGKEETAFEMFFMQWALLPHPPGVPKTTPPPSAVLFTSLAEYKLRQEYAQPALVLTSYTDLIDSKDLALMRGDITEGQGTDTEPGKPVISQKEAQLLALCMQRFYNIDWTSESDAEGERLKVLLRTFHEQPESFKLEQLLDAAFKI</sequence>
<dbReference type="Proteomes" id="UP001217754">
    <property type="component" value="Chromosome 4"/>
</dbReference>
<protein>
    <recommendedName>
        <fullName evidence="6">ATP synthase subunit 5, mitochondrial</fullName>
    </recommendedName>
    <alternativeName>
        <fullName evidence="5">GPI-anchored wall transfer protein 1</fullName>
    </alternativeName>
</protein>
<evidence type="ECO:0000256" key="13">
    <source>
        <dbReference type="ARBA" id="ARBA00023136"/>
    </source>
</evidence>
<dbReference type="Pfam" id="PF06644">
    <property type="entry name" value="ATP11"/>
    <property type="match status" value="1"/>
</dbReference>
<dbReference type="GO" id="GO:0005739">
    <property type="term" value="C:mitochondrion"/>
    <property type="evidence" value="ECO:0007669"/>
    <property type="project" value="InterPro"/>
</dbReference>
<dbReference type="NCBIfam" id="TIGR01145">
    <property type="entry name" value="ATP_synt_delta"/>
    <property type="match status" value="1"/>
</dbReference>
<evidence type="ECO:0000256" key="11">
    <source>
        <dbReference type="ARBA" id="ARBA00022989"/>
    </source>
</evidence>
<organism evidence="16 17">
    <name type="scientific">Malassezia japonica</name>
    <dbReference type="NCBI Taxonomy" id="223818"/>
    <lineage>
        <taxon>Eukaryota</taxon>
        <taxon>Fungi</taxon>
        <taxon>Dikarya</taxon>
        <taxon>Basidiomycota</taxon>
        <taxon>Ustilaginomycotina</taxon>
        <taxon>Malasseziomycetes</taxon>
        <taxon>Malasseziales</taxon>
        <taxon>Malasseziaceae</taxon>
        <taxon>Malassezia</taxon>
    </lineage>
</organism>
<comment type="subcellular location">
    <subcellularLocation>
        <location evidence="1">Membrane</location>
        <topology evidence="1">Multi-pass membrane protein</topology>
    </subcellularLocation>
</comment>
<feature type="transmembrane region" description="Helical" evidence="15">
    <location>
        <begin position="639"/>
        <end position="659"/>
    </location>
</feature>
<evidence type="ECO:0000256" key="14">
    <source>
        <dbReference type="ARBA" id="ARBA00023310"/>
    </source>
</evidence>
<evidence type="ECO:0000256" key="10">
    <source>
        <dbReference type="ARBA" id="ARBA00022781"/>
    </source>
</evidence>
<evidence type="ECO:0000256" key="1">
    <source>
        <dbReference type="ARBA" id="ARBA00004141"/>
    </source>
</evidence>
<dbReference type="PANTHER" id="PTHR20661:SF0">
    <property type="entry name" value="PHOSPHATIDYLINOSITOL-GLYCAN BIOSYNTHESIS CLASS W PROTEIN"/>
    <property type="match status" value="1"/>
</dbReference>
<dbReference type="InterPro" id="IPR009447">
    <property type="entry name" value="PIGW/GWT1"/>
</dbReference>
<keyword evidence="17" id="KW-1185">Reference proteome</keyword>
<evidence type="ECO:0000256" key="7">
    <source>
        <dbReference type="ARBA" id="ARBA00022448"/>
    </source>
</evidence>
<keyword evidence="14" id="KW-0066">ATP synthesis</keyword>
<proteinExistence type="inferred from homology"/>
<dbReference type="RefSeq" id="XP_060122349.1">
    <property type="nucleotide sequence ID" value="XM_060266366.1"/>
</dbReference>
<dbReference type="EMBL" id="CP119961">
    <property type="protein sequence ID" value="WFD39452.1"/>
    <property type="molecule type" value="Genomic_DNA"/>
</dbReference>
<keyword evidence="8" id="KW-0337">GPI-anchor biosynthesis</keyword>
<keyword evidence="7" id="KW-0813">Transport</keyword>
<keyword evidence="12" id="KW-0406">Ion transport</keyword>
<dbReference type="InterPro" id="IPR010591">
    <property type="entry name" value="ATP11"/>
</dbReference>
<evidence type="ECO:0000313" key="16">
    <source>
        <dbReference type="EMBL" id="WFD39452.1"/>
    </source>
</evidence>
<keyword evidence="10" id="KW-0375">Hydrogen ion transport</keyword>
<evidence type="ECO:0000256" key="9">
    <source>
        <dbReference type="ARBA" id="ARBA00022692"/>
    </source>
</evidence>
<dbReference type="PANTHER" id="PTHR20661">
    <property type="entry name" value="PHOSPHATIDYLINOSITOL-GLYCAN BIOSYNTHESIS CLASS W PROTEIN"/>
    <property type="match status" value="1"/>
</dbReference>
<dbReference type="HAMAP" id="MF_01416">
    <property type="entry name" value="ATP_synth_delta_bact"/>
    <property type="match status" value="1"/>
</dbReference>
<feature type="transmembrane region" description="Helical" evidence="15">
    <location>
        <begin position="583"/>
        <end position="600"/>
    </location>
</feature>
<evidence type="ECO:0000256" key="4">
    <source>
        <dbReference type="ARBA" id="ARBA00007559"/>
    </source>
</evidence>
<comment type="pathway">
    <text evidence="2">Glycolipid biosynthesis; glycosylphosphatidylinositol-anchor biosynthesis.</text>
</comment>
<feature type="transmembrane region" description="Helical" evidence="15">
    <location>
        <begin position="421"/>
        <end position="442"/>
    </location>
</feature>
<dbReference type="InterPro" id="IPR000711">
    <property type="entry name" value="ATPase_OSCP/dsu"/>
</dbReference>
<feature type="transmembrane region" description="Helical" evidence="15">
    <location>
        <begin position="448"/>
        <end position="469"/>
    </location>
</feature>
<feature type="transmembrane region" description="Helical" evidence="15">
    <location>
        <begin position="712"/>
        <end position="737"/>
    </location>
</feature>
<dbReference type="GO" id="GO:0016020">
    <property type="term" value="C:membrane"/>
    <property type="evidence" value="ECO:0007669"/>
    <property type="project" value="UniProtKB-SubCell"/>
</dbReference>
<feature type="transmembrane region" description="Helical" evidence="15">
    <location>
        <begin position="686"/>
        <end position="706"/>
    </location>
</feature>
<feature type="transmembrane region" description="Helical" evidence="15">
    <location>
        <begin position="537"/>
        <end position="563"/>
    </location>
</feature>
<keyword evidence="11 15" id="KW-1133">Transmembrane helix</keyword>
<accession>A0AAF0F2R2</accession>
<evidence type="ECO:0000256" key="6">
    <source>
        <dbReference type="ARBA" id="ARBA00014723"/>
    </source>
</evidence>
<dbReference type="Pfam" id="PF00213">
    <property type="entry name" value="OSCP"/>
    <property type="match status" value="1"/>
</dbReference>
<dbReference type="GeneID" id="85226080"/>
<evidence type="ECO:0000256" key="15">
    <source>
        <dbReference type="SAM" id="Phobius"/>
    </source>
</evidence>
<reference evidence="16" key="1">
    <citation type="submission" date="2023-03" db="EMBL/GenBank/DDBJ databases">
        <title>Mating type loci evolution in Malassezia.</title>
        <authorList>
            <person name="Coelho M.A."/>
        </authorList>
    </citation>
    <scope>NUCLEOTIDE SEQUENCE</scope>
    <source>
        <strain evidence="16">CBS 9431</strain>
    </source>
</reference>
<evidence type="ECO:0000256" key="3">
    <source>
        <dbReference type="ARBA" id="ARBA00007046"/>
    </source>
</evidence>
<comment type="similarity">
    <text evidence="3">Belongs to the ATPase delta chain family.</text>
</comment>
<name>A0AAF0F2R2_9BASI</name>
<dbReference type="GO" id="GO:0032216">
    <property type="term" value="F:glucosaminyl-phosphatidylinositol O-acyltransferase activity"/>
    <property type="evidence" value="ECO:0007669"/>
    <property type="project" value="TreeGrafter"/>
</dbReference>
<gene>
    <name evidence="16" type="primary">GWT1</name>
    <name evidence="16" type="ORF">MJAP1_002429</name>
</gene>
<dbReference type="Pfam" id="PF06423">
    <property type="entry name" value="GWT1"/>
    <property type="match status" value="2"/>
</dbReference>
<dbReference type="GO" id="GO:0006506">
    <property type="term" value="P:GPI anchor biosynthetic process"/>
    <property type="evidence" value="ECO:0007669"/>
    <property type="project" value="UniProtKB-KW"/>
</dbReference>